<comment type="caution">
    <text evidence="3">The sequence shown here is derived from an EMBL/GenBank/DDBJ whole genome shotgun (WGS) entry which is preliminary data.</text>
</comment>
<evidence type="ECO:0000313" key="3">
    <source>
        <dbReference type="EMBL" id="RKX65574.1"/>
    </source>
</evidence>
<proteinExistence type="inferred from homology"/>
<dbReference type="PANTHER" id="PTHR11060">
    <property type="entry name" value="PROTEIN MEMO1"/>
    <property type="match status" value="1"/>
</dbReference>
<reference evidence="3 4" key="1">
    <citation type="submission" date="2018-06" db="EMBL/GenBank/DDBJ databases">
        <title>Extensive metabolic versatility and redundancy in microbially diverse, dynamic hydrothermal sediments.</title>
        <authorList>
            <person name="Dombrowski N."/>
            <person name="Teske A."/>
            <person name="Baker B.J."/>
        </authorList>
    </citation>
    <scope>NUCLEOTIDE SEQUENCE [LARGE SCALE GENOMIC DNA]</scope>
    <source>
        <strain evidence="3">B35_G9</strain>
    </source>
</reference>
<accession>A0A660S6P0</accession>
<evidence type="ECO:0000256" key="2">
    <source>
        <dbReference type="HAMAP-Rule" id="MF_00055"/>
    </source>
</evidence>
<dbReference type="SUPFAM" id="SSF53213">
    <property type="entry name" value="LigB-like"/>
    <property type="match status" value="1"/>
</dbReference>
<dbReference type="PANTHER" id="PTHR11060:SF0">
    <property type="entry name" value="PROTEIN MEMO1"/>
    <property type="match status" value="1"/>
</dbReference>
<dbReference type="InterPro" id="IPR002737">
    <property type="entry name" value="MEMO1_fam"/>
</dbReference>
<dbReference type="CDD" id="cd07361">
    <property type="entry name" value="MEMO_like"/>
    <property type="match status" value="1"/>
</dbReference>
<dbReference type="Proteomes" id="UP000282321">
    <property type="component" value="Unassembled WGS sequence"/>
</dbReference>
<evidence type="ECO:0000313" key="4">
    <source>
        <dbReference type="Proteomes" id="UP000282321"/>
    </source>
</evidence>
<dbReference type="EMBL" id="QNBC01000083">
    <property type="protein sequence ID" value="RKX65574.1"/>
    <property type="molecule type" value="Genomic_DNA"/>
</dbReference>
<name>A0A660S6P0_UNCT6</name>
<sequence length="279" mass="31603">MAKTRNPAVAGSFYPADKNKLKEMLKSMFDNANYLGIEDIKGIIAPHAGYFYSGNTAARAYKQLEKSDYDTVVVIGPSHHTFFDGFSVGDFDFFKTPLGELPVDKDFITAMKDFAKYDITFDIPHMQEHSVEVQLPYLQYILRNDFKIVPIIMGRQVQDNIYNLAMNLFEVGKDKNILIVSSSDLYHGYDYEECVKLDKEFTDLLLTMETDSISRYVEDKEFSQTPVACGPGPILSNMITCKMSGYNKIKLMDLTNSVDATKQNTGGYVVGYSSFIIFR</sequence>
<dbReference type="NCBIfam" id="TIGR04336">
    <property type="entry name" value="AmmeMemoSam_B"/>
    <property type="match status" value="1"/>
</dbReference>
<dbReference type="AlphaFoldDB" id="A0A660S6P0"/>
<dbReference type="Pfam" id="PF01875">
    <property type="entry name" value="Memo"/>
    <property type="match status" value="1"/>
</dbReference>
<gene>
    <name evidence="3" type="primary">amrB</name>
    <name evidence="3" type="ORF">DRP44_06050</name>
</gene>
<organism evidence="3 4">
    <name type="scientific">candidate division TA06 bacterium</name>
    <dbReference type="NCBI Taxonomy" id="2250710"/>
    <lineage>
        <taxon>Bacteria</taxon>
        <taxon>Bacteria division TA06</taxon>
    </lineage>
</organism>
<comment type="similarity">
    <text evidence="1 2">Belongs to the MEMO1 family.</text>
</comment>
<dbReference type="Gene3D" id="3.40.830.10">
    <property type="entry name" value="LigB-like"/>
    <property type="match status" value="1"/>
</dbReference>
<protein>
    <recommendedName>
        <fullName evidence="2">MEMO1 family protein DRP44_06050</fullName>
    </recommendedName>
</protein>
<dbReference type="HAMAP" id="MF_00055">
    <property type="entry name" value="MEMO1"/>
    <property type="match status" value="1"/>
</dbReference>
<evidence type="ECO:0000256" key="1">
    <source>
        <dbReference type="ARBA" id="ARBA00006315"/>
    </source>
</evidence>